<reference evidence="1" key="3">
    <citation type="journal article" date="2000" name="Genome Res.">
        <title>RIKEN integrated sequence analysis (RISA) system--384-format sequencing pipeline with 384 multicapillary sequencer.</title>
        <authorList>
            <person name="Shibata K."/>
            <person name="Itoh M."/>
            <person name="Aizawa K."/>
            <person name="Nagaoka S."/>
            <person name="Sasaki N."/>
            <person name="Carninci P."/>
            <person name="Konno H."/>
            <person name="Akiyama J."/>
            <person name="Nishi K."/>
            <person name="Kitsunai T."/>
            <person name="Tashiro H."/>
            <person name="Itoh M."/>
            <person name="Sumi N."/>
            <person name="Ishii Y."/>
            <person name="Nakamura S."/>
            <person name="Hazama M."/>
            <person name="Nishine T."/>
            <person name="Harada A."/>
            <person name="Yamamoto R."/>
            <person name="Matsumoto H."/>
            <person name="Sakaguchi S."/>
            <person name="Ikegami T."/>
            <person name="Kashiwagi K."/>
            <person name="Fujiwake S."/>
            <person name="Inoue K."/>
            <person name="Togawa Y."/>
            <person name="Izawa M."/>
            <person name="Ohara E."/>
            <person name="Watahiki M."/>
            <person name="Yoneda Y."/>
            <person name="Ishikawa T."/>
            <person name="Ozawa K."/>
            <person name="Tanaka T."/>
            <person name="Matsuura S."/>
            <person name="Kawai J."/>
            <person name="Okazaki Y."/>
            <person name="Muramatsu M."/>
            <person name="Inoue Y."/>
            <person name="Kira A."/>
            <person name="Hayashizaki Y."/>
        </authorList>
    </citation>
    <scope>NUCLEOTIDE SEQUENCE</scope>
    <source>
        <strain evidence="1">NOD</strain>
        <tissue evidence="1">Activated spleen</tissue>
    </source>
</reference>
<sequence>MSTCTHMHTSYSHTTCTCYMHRSYAHAICIHHTHTSYAYVITPLHRGSAVYCCSCFFSFLFFNIHQDSIITKHTLSLVHGPICHSISIFDILHKLFMPAAYL</sequence>
<dbReference type="AlphaFoldDB" id="Q3TAK2"/>
<reference evidence="1" key="2">
    <citation type="journal article" date="2000" name="Genome Res.">
        <title>Normalization and subtraction of cap-trapper-selected cDNAs to prepare full-length cDNA libraries for rapid discovery of new genes.</title>
        <authorList>
            <person name="Carninci P."/>
            <person name="Shibata Y."/>
            <person name="Hayatsu N."/>
            <person name="Sugahara Y."/>
            <person name="Shibata K."/>
            <person name="Itoh M."/>
            <person name="Konno H."/>
            <person name="Okazaki Y."/>
            <person name="Muramatsu M."/>
            <person name="Hayashizaki Y."/>
        </authorList>
    </citation>
    <scope>NUCLEOTIDE SEQUENCE</scope>
    <source>
        <strain evidence="1">NOD</strain>
        <tissue evidence="1">Activated spleen</tissue>
    </source>
</reference>
<proteinExistence type="evidence at transcript level"/>
<gene>
    <name evidence="2" type="primary">Lhfpl6</name>
    <name evidence="2" type="synonym">Lhfp</name>
</gene>
<dbReference type="EMBL" id="AK171791">
    <property type="protein sequence ID" value="BAE42666.1"/>
    <property type="molecule type" value="mRNA"/>
</dbReference>
<evidence type="ECO:0000313" key="2">
    <source>
        <dbReference type="MGI" id="MGI:1920048"/>
    </source>
</evidence>
<dbReference type="AGR" id="MGI:1920048"/>
<reference evidence="1" key="8">
    <citation type="journal article" date="2005" name="Science">
        <title>Antisense Transcription in the Mammalian Transcriptome.</title>
        <authorList>
            <consortium name="RIKEN Genome Exploration Research Group and Genome Science Group (Genome Network Project Core Group) and the FANTOM Consortium"/>
        </authorList>
    </citation>
    <scope>NUCLEOTIDE SEQUENCE</scope>
    <source>
        <strain evidence="1">NOD</strain>
        <tissue evidence="1">Activated spleen</tissue>
    </source>
</reference>
<reference evidence="1" key="7">
    <citation type="journal article" date="2005" name="Science">
        <title>The Transcriptional Landscape of the Mammalian Genome.</title>
        <authorList>
            <consortium name="The FANTOM Consortium"/>
            <consortium name="Riken Genome Exploration Research Group and Genome Science Group (Genome Network Project Core Group)"/>
        </authorList>
    </citation>
    <scope>NUCLEOTIDE SEQUENCE</scope>
    <source>
        <strain evidence="1">NOD</strain>
        <tissue evidence="1">Activated spleen</tissue>
    </source>
</reference>
<organism evidence="1">
    <name type="scientific">Mus musculus</name>
    <name type="common">Mouse</name>
    <dbReference type="NCBI Taxonomy" id="10090"/>
    <lineage>
        <taxon>Eukaryota</taxon>
        <taxon>Metazoa</taxon>
        <taxon>Chordata</taxon>
        <taxon>Craniata</taxon>
        <taxon>Vertebrata</taxon>
        <taxon>Euteleostomi</taxon>
        <taxon>Mammalia</taxon>
        <taxon>Eutheria</taxon>
        <taxon>Euarchontoglires</taxon>
        <taxon>Glires</taxon>
        <taxon>Rodentia</taxon>
        <taxon>Myomorpha</taxon>
        <taxon>Muroidea</taxon>
        <taxon>Muridae</taxon>
        <taxon>Murinae</taxon>
        <taxon>Mus</taxon>
        <taxon>Mus</taxon>
    </lineage>
</organism>
<reference evidence="1" key="4">
    <citation type="journal article" date="2001" name="Nature">
        <title>Functional annotation of a full-length mouse cDNA collection.</title>
        <authorList>
            <consortium name="The RIKEN Genome Exploration Research Group Phase II Team and the FANTOM Consortium"/>
        </authorList>
    </citation>
    <scope>NUCLEOTIDE SEQUENCE</scope>
    <source>
        <strain evidence="1">NOD</strain>
        <tissue evidence="1">Activated spleen</tissue>
    </source>
</reference>
<protein>
    <submittedName>
        <fullName evidence="1">Uncharacterized protein</fullName>
    </submittedName>
</protein>
<name>Q3TAK2_MOUSE</name>
<reference evidence="1" key="5">
    <citation type="journal article" date="2002" name="Nature">
        <title>Analysis of the mouse transcriptome based on functional annotation of 60,770 full-length cDNAs.</title>
        <authorList>
            <consortium name="The FANTOM Consortium and the RIKEN Genome Exploration Research Group Phase I and II Team"/>
        </authorList>
    </citation>
    <scope>NUCLEOTIDE SEQUENCE</scope>
    <source>
        <strain evidence="1">NOD</strain>
        <tissue evidence="1">Activated spleen</tissue>
    </source>
</reference>
<evidence type="ECO:0000313" key="1">
    <source>
        <dbReference type="EMBL" id="BAE42666.1"/>
    </source>
</evidence>
<reference evidence="1" key="1">
    <citation type="journal article" date="1999" name="Methods Enzymol.">
        <title>High-efficiency full-length cDNA cloning.</title>
        <authorList>
            <person name="Carninci P."/>
            <person name="Hayashizaki Y."/>
        </authorList>
    </citation>
    <scope>NUCLEOTIDE SEQUENCE</scope>
    <source>
        <strain evidence="1">NOD</strain>
        <tissue evidence="1">Activated spleen</tissue>
    </source>
</reference>
<dbReference type="MGI" id="MGI:1920048">
    <property type="gene designation" value="Lhfpl6"/>
</dbReference>
<accession>Q3TAK2</accession>
<reference evidence="1" key="6">
    <citation type="submission" date="2004-04" db="EMBL/GenBank/DDBJ databases">
        <authorList>
            <person name="Arakawa T."/>
            <person name="Carninci P."/>
            <person name="Fukuda S."/>
            <person name="Hashizume W."/>
            <person name="Hayashida K."/>
            <person name="Hori F."/>
            <person name="Iida J."/>
            <person name="Imamura K."/>
            <person name="Imotani K."/>
            <person name="Itoh M."/>
            <person name="Kanagawa S."/>
            <person name="Kawai J."/>
            <person name="Kojima M."/>
            <person name="Konno H."/>
            <person name="Murata M."/>
            <person name="Nakamura M."/>
            <person name="Ninomiya N."/>
            <person name="Nishiyori H."/>
            <person name="Nomura K."/>
            <person name="Ohno M."/>
            <person name="Sakazume N."/>
            <person name="Sano H."/>
            <person name="Sasaki D."/>
            <person name="Shibata K."/>
            <person name="Shiraki T."/>
            <person name="Tagami M."/>
            <person name="Tagami Y."/>
            <person name="Waki K."/>
            <person name="Watahiki A."/>
            <person name="Muramatsu M."/>
            <person name="Hayashizaki Y."/>
        </authorList>
    </citation>
    <scope>NUCLEOTIDE SEQUENCE</scope>
    <source>
        <strain evidence="1">NOD</strain>
        <tissue evidence="1">Activated spleen</tissue>
    </source>
</reference>